<evidence type="ECO:0000313" key="2">
    <source>
        <dbReference type="Proteomes" id="UP000027822"/>
    </source>
</evidence>
<dbReference type="AlphaFoldDB" id="A0A073K8E2"/>
<comment type="caution">
    <text evidence="1">The sequence shown here is derived from an EMBL/GenBank/DDBJ whole genome shotgun (WGS) entry which is preliminary data.</text>
</comment>
<reference evidence="1 2" key="1">
    <citation type="submission" date="2014-06" db="EMBL/GenBank/DDBJ databases">
        <title>Draft genome sequence of Bacillus manliponensis JCM 15802 (MCCC 1A00708).</title>
        <authorList>
            <person name="Lai Q."/>
            <person name="Liu Y."/>
            <person name="Shao Z."/>
        </authorList>
    </citation>
    <scope>NUCLEOTIDE SEQUENCE [LARGE SCALE GENOMIC DNA]</scope>
    <source>
        <strain evidence="1 2">JCM 15802</strain>
    </source>
</reference>
<accession>A0A073K8E2</accession>
<dbReference type="RefSeq" id="WP_034640496.1">
    <property type="nucleotide sequence ID" value="NZ_CBCSJC010000014.1"/>
</dbReference>
<sequence>MWQELLLKKLILKIIEADRESFKVVAALSDLDIHVENKTFFSLFNILRDMIGEDCFIEVLESYEKGEVTLEEMGDIFYQRIESKHTNLSSSINEN</sequence>
<evidence type="ECO:0000313" key="1">
    <source>
        <dbReference type="EMBL" id="KEK18513.1"/>
    </source>
</evidence>
<dbReference type="STRING" id="574376.BAMA_04385"/>
<dbReference type="EMBL" id="JOTN01000013">
    <property type="protein sequence ID" value="KEK18513.1"/>
    <property type="molecule type" value="Genomic_DNA"/>
</dbReference>
<organism evidence="1 2">
    <name type="scientific">Bacillus manliponensis</name>
    <dbReference type="NCBI Taxonomy" id="574376"/>
    <lineage>
        <taxon>Bacteria</taxon>
        <taxon>Bacillati</taxon>
        <taxon>Bacillota</taxon>
        <taxon>Bacilli</taxon>
        <taxon>Bacillales</taxon>
        <taxon>Bacillaceae</taxon>
        <taxon>Bacillus</taxon>
        <taxon>Bacillus cereus group</taxon>
    </lineage>
</organism>
<proteinExistence type="predicted"/>
<dbReference type="Proteomes" id="UP000027822">
    <property type="component" value="Unassembled WGS sequence"/>
</dbReference>
<keyword evidence="2" id="KW-1185">Reference proteome</keyword>
<gene>
    <name evidence="1" type="ORF">BAMA_04385</name>
</gene>
<name>A0A073K8E2_9BACI</name>
<protein>
    <submittedName>
        <fullName evidence="1">Uncharacterized protein</fullName>
    </submittedName>
</protein>